<reference evidence="1 2" key="1">
    <citation type="submission" date="2020-04" db="EMBL/GenBank/DDBJ databases">
        <title>Perkinsus olseni comparative genomics.</title>
        <authorList>
            <person name="Bogema D.R."/>
        </authorList>
    </citation>
    <scope>NUCLEOTIDE SEQUENCE [LARGE SCALE GENOMIC DNA]</scope>
    <source>
        <strain evidence="1">00978-12</strain>
    </source>
</reference>
<protein>
    <submittedName>
        <fullName evidence="1">Uncharacterized protein</fullName>
    </submittedName>
</protein>
<dbReference type="AlphaFoldDB" id="A0A7J6NLE3"/>
<dbReference type="Proteomes" id="UP000541610">
    <property type="component" value="Unassembled WGS sequence"/>
</dbReference>
<dbReference type="InterPro" id="IPR046628">
    <property type="entry name" value="DUF6740"/>
</dbReference>
<evidence type="ECO:0000313" key="1">
    <source>
        <dbReference type="EMBL" id="KAF4684330.1"/>
    </source>
</evidence>
<sequence length="197" mass="20673">MGVAFQASFSLSVGIRLPDVNKPGRVAELALAVSLSLAPDNKNLVLDLSVKASGCAVVWELGEGISISITVCLTAKGGVHYSNSTLSFAASVGASISFDVNLPVIGSIIDFTINGELGCTAAPNNTVTAYGKIGVSHSVLIAGASITFDIVAATADHLPNKWQFSSGVTLSAWISLIFWRPHWNHRYLLWSVGPVTF</sequence>
<gene>
    <name evidence="1" type="ORF">FOZ60_007991</name>
</gene>
<evidence type="ECO:0000313" key="2">
    <source>
        <dbReference type="Proteomes" id="UP000541610"/>
    </source>
</evidence>
<comment type="caution">
    <text evidence="1">The sequence shown here is derived from an EMBL/GenBank/DDBJ whole genome shotgun (WGS) entry which is preliminary data.</text>
</comment>
<accession>A0A7J6NLE3</accession>
<name>A0A7J6NLE3_PEROL</name>
<proteinExistence type="predicted"/>
<dbReference type="OrthoDB" id="429978at2759"/>
<dbReference type="Pfam" id="PF20525">
    <property type="entry name" value="DUF6740"/>
    <property type="match status" value="1"/>
</dbReference>
<organism evidence="1 2">
    <name type="scientific">Perkinsus olseni</name>
    <name type="common">Perkinsus atlanticus</name>
    <dbReference type="NCBI Taxonomy" id="32597"/>
    <lineage>
        <taxon>Eukaryota</taxon>
        <taxon>Sar</taxon>
        <taxon>Alveolata</taxon>
        <taxon>Perkinsozoa</taxon>
        <taxon>Perkinsea</taxon>
        <taxon>Perkinsida</taxon>
        <taxon>Perkinsidae</taxon>
        <taxon>Perkinsus</taxon>
    </lineage>
</organism>
<dbReference type="EMBL" id="JABANP010000318">
    <property type="protein sequence ID" value="KAF4684330.1"/>
    <property type="molecule type" value="Genomic_DNA"/>
</dbReference>